<dbReference type="RefSeq" id="WP_186846106.1">
    <property type="nucleotide sequence ID" value="NZ_JACOME010000002.1"/>
</dbReference>
<keyword evidence="1" id="KW-1133">Transmembrane helix</keyword>
<feature type="transmembrane region" description="Helical" evidence="1">
    <location>
        <begin position="6"/>
        <end position="21"/>
    </location>
</feature>
<gene>
    <name evidence="2" type="ORF">H6H04_11525</name>
</gene>
<keyword evidence="1" id="KW-0472">Membrane</keyword>
<proteinExistence type="predicted"/>
<feature type="transmembrane region" description="Helical" evidence="1">
    <location>
        <begin position="33"/>
        <end position="54"/>
    </location>
</feature>
<comment type="caution">
    <text evidence="2">The sequence shown here is derived from an EMBL/GenBank/DDBJ whole genome shotgun (WGS) entry which is preliminary data.</text>
</comment>
<organism evidence="2 3">
    <name type="scientific">Winogradskyella echinorum</name>
    <dbReference type="NCBI Taxonomy" id="538189"/>
    <lineage>
        <taxon>Bacteria</taxon>
        <taxon>Pseudomonadati</taxon>
        <taxon>Bacteroidota</taxon>
        <taxon>Flavobacteriia</taxon>
        <taxon>Flavobacteriales</taxon>
        <taxon>Flavobacteriaceae</taxon>
        <taxon>Winogradskyella</taxon>
    </lineage>
</organism>
<protein>
    <submittedName>
        <fullName evidence="2">Uncharacterized protein</fullName>
    </submittedName>
</protein>
<accession>A0ABR6Y2Q1</accession>
<keyword evidence="1" id="KW-0812">Transmembrane</keyword>
<reference evidence="2 3" key="1">
    <citation type="submission" date="2020-08" db="EMBL/GenBank/DDBJ databases">
        <title>Winogradskyella ouciana sp. nov., isolated from the hadal seawater of the Mariana Trench.</title>
        <authorList>
            <person name="He X."/>
        </authorList>
    </citation>
    <scope>NUCLEOTIDE SEQUENCE [LARGE SCALE GENOMIC DNA]</scope>
    <source>
        <strain evidence="2 3">KCTC 22026</strain>
    </source>
</reference>
<evidence type="ECO:0000256" key="1">
    <source>
        <dbReference type="SAM" id="Phobius"/>
    </source>
</evidence>
<keyword evidence="3" id="KW-1185">Reference proteome</keyword>
<sequence>MKYLEPILVFVVAVLSLIISLNKWSKLTNTHRLIVVSIIAFLLIIAIVQITNIATDKVEKDKENEKQSLVEKINAKFGDLNFDGEPVKQMRIGKREDGATLDLVDGVLSLSSFGQLFPSSSGQLLKLAIKDNRLLVYTIIRDGNGDVVAVIDGDTWTVFDDGYEYNDDNGKAFELVTKGDRRVFFQIEYKNNLVEISGFLLNADGEGLHIYDTGIGDYGAAMNPVVKSNYENRLKEYEIPRIFKYPRGKYFGVRQ</sequence>
<name>A0ABR6Y2Q1_9FLAO</name>
<evidence type="ECO:0000313" key="3">
    <source>
        <dbReference type="Proteomes" id="UP000607435"/>
    </source>
</evidence>
<evidence type="ECO:0000313" key="2">
    <source>
        <dbReference type="EMBL" id="MBC3847013.1"/>
    </source>
</evidence>
<dbReference type="EMBL" id="JACOME010000002">
    <property type="protein sequence ID" value="MBC3847013.1"/>
    <property type="molecule type" value="Genomic_DNA"/>
</dbReference>
<dbReference type="Proteomes" id="UP000607435">
    <property type="component" value="Unassembled WGS sequence"/>
</dbReference>